<protein>
    <recommendedName>
        <fullName evidence="4">U2A'/phosphoprotein 32 family A C-terminal domain-containing protein</fullName>
    </recommendedName>
</protein>
<reference evidence="5 6" key="1">
    <citation type="journal article" date="2023" name="Commun. Biol.">
        <title>Genome analysis of Parmales, the sister group of diatoms, reveals the evolutionary specialization of diatoms from phago-mixotrophs to photoautotrophs.</title>
        <authorList>
            <person name="Ban H."/>
            <person name="Sato S."/>
            <person name="Yoshikawa S."/>
            <person name="Yamada K."/>
            <person name="Nakamura Y."/>
            <person name="Ichinomiya M."/>
            <person name="Sato N."/>
            <person name="Blanc-Mathieu R."/>
            <person name="Endo H."/>
            <person name="Kuwata A."/>
            <person name="Ogata H."/>
        </authorList>
    </citation>
    <scope>NUCLEOTIDE SEQUENCE [LARGE SCALE GENOMIC DNA]</scope>
</reference>
<feature type="region of interest" description="Disordered" evidence="3">
    <location>
        <begin position="1"/>
        <end position="63"/>
    </location>
</feature>
<dbReference type="SMART" id="SM00369">
    <property type="entry name" value="LRR_TYP"/>
    <property type="match status" value="11"/>
</dbReference>
<feature type="compositionally biased region" description="Low complexity" evidence="3">
    <location>
        <begin position="1580"/>
        <end position="1598"/>
    </location>
</feature>
<feature type="compositionally biased region" description="Acidic residues" evidence="3">
    <location>
        <begin position="422"/>
        <end position="437"/>
    </location>
</feature>
<dbReference type="InterPro" id="IPR050836">
    <property type="entry name" value="SDS22/Internalin_LRR"/>
</dbReference>
<feature type="domain" description="U2A'/phosphoprotein 32 family A C-terminal" evidence="4">
    <location>
        <begin position="1224"/>
        <end position="1242"/>
    </location>
</feature>
<feature type="region of interest" description="Disordered" evidence="3">
    <location>
        <begin position="1561"/>
        <end position="1613"/>
    </location>
</feature>
<name>A0ABQ6NB96_9STRA</name>
<dbReference type="InterPro" id="IPR032675">
    <property type="entry name" value="LRR_dom_sf"/>
</dbReference>
<dbReference type="EMBL" id="BRYB01006586">
    <property type="protein sequence ID" value="GMI52323.1"/>
    <property type="molecule type" value="Genomic_DNA"/>
</dbReference>
<dbReference type="SUPFAM" id="SSF52058">
    <property type="entry name" value="L domain-like"/>
    <property type="match status" value="3"/>
</dbReference>
<dbReference type="PROSITE" id="PS51450">
    <property type="entry name" value="LRR"/>
    <property type="match status" value="9"/>
</dbReference>
<feature type="domain" description="U2A'/phosphoprotein 32 family A C-terminal" evidence="4">
    <location>
        <begin position="1002"/>
        <end position="1020"/>
    </location>
</feature>
<dbReference type="Pfam" id="PF14580">
    <property type="entry name" value="LRR_9"/>
    <property type="match status" value="4"/>
</dbReference>
<evidence type="ECO:0000259" key="4">
    <source>
        <dbReference type="SMART" id="SM00446"/>
    </source>
</evidence>
<feature type="compositionally biased region" description="Basic and acidic residues" evidence="3">
    <location>
        <begin position="438"/>
        <end position="451"/>
    </location>
</feature>
<dbReference type="SMART" id="SM00365">
    <property type="entry name" value="LRR_SD22"/>
    <property type="match status" value="16"/>
</dbReference>
<gene>
    <name evidence="5" type="ORF">TeGR_g2171</name>
</gene>
<keyword evidence="2" id="KW-0677">Repeat</keyword>
<evidence type="ECO:0000256" key="2">
    <source>
        <dbReference type="ARBA" id="ARBA00022737"/>
    </source>
</evidence>
<dbReference type="SMART" id="SM00446">
    <property type="entry name" value="LRRcap"/>
    <property type="match status" value="3"/>
</dbReference>
<feature type="non-terminal residue" evidence="5">
    <location>
        <position position="1613"/>
    </location>
</feature>
<dbReference type="InterPro" id="IPR003603">
    <property type="entry name" value="U2A'_phosphoprotein32A_C"/>
</dbReference>
<feature type="region of interest" description="Disordered" evidence="3">
    <location>
        <begin position="419"/>
        <end position="469"/>
    </location>
</feature>
<feature type="domain" description="U2A'/phosphoprotein 32 family A C-terminal" evidence="4">
    <location>
        <begin position="1528"/>
        <end position="1546"/>
    </location>
</feature>
<comment type="caution">
    <text evidence="5">The sequence shown here is derived from an EMBL/GenBank/DDBJ whole genome shotgun (WGS) entry which is preliminary data.</text>
</comment>
<evidence type="ECO:0000256" key="1">
    <source>
        <dbReference type="ARBA" id="ARBA00022614"/>
    </source>
</evidence>
<accession>A0ABQ6NB96</accession>
<dbReference type="Gene3D" id="3.80.10.10">
    <property type="entry name" value="Ribonuclease Inhibitor"/>
    <property type="match status" value="8"/>
</dbReference>
<feature type="region of interest" description="Disordered" evidence="3">
    <location>
        <begin position="726"/>
        <end position="765"/>
    </location>
</feature>
<proteinExistence type="predicted"/>
<evidence type="ECO:0000256" key="3">
    <source>
        <dbReference type="SAM" id="MobiDB-lite"/>
    </source>
</evidence>
<evidence type="ECO:0000313" key="5">
    <source>
        <dbReference type="EMBL" id="GMI52323.1"/>
    </source>
</evidence>
<evidence type="ECO:0000313" key="6">
    <source>
        <dbReference type="Proteomes" id="UP001165060"/>
    </source>
</evidence>
<keyword evidence="6" id="KW-1185">Reference proteome</keyword>
<dbReference type="InterPro" id="IPR001611">
    <property type="entry name" value="Leu-rich_rpt"/>
</dbReference>
<feature type="compositionally biased region" description="Basic and acidic residues" evidence="3">
    <location>
        <begin position="1599"/>
        <end position="1613"/>
    </location>
</feature>
<dbReference type="InterPro" id="IPR003591">
    <property type="entry name" value="Leu-rich_rpt_typical-subtyp"/>
</dbReference>
<keyword evidence="1" id="KW-0433">Leucine-rich repeat</keyword>
<dbReference type="Proteomes" id="UP001165060">
    <property type="component" value="Unassembled WGS sequence"/>
</dbReference>
<sequence>MSSTPKAANSAIVSEKSRSRNTSASSTPDPEIGFEGPRLPDDGAESASKAVESDSPPATPTAEDHISAARRNALTGELAVVCAENGISAAQFMRSCNHILALEIFNTRISSTPQPDSDSEGGLDAEEERVKAAAEGKIYLPESANTAGRKATLTWLHHFSGITNLTIMRQHLLTSIPPLPLSNLESLWLTDCGISYVDPAAFEQCVCLTSLHLSGNRLTDDVLADCLKPLRNGNLKQLWANDNRLTSTAPFSNLPSLKSLWACRNRIERIGESLSTNSELVEINLSDNRVGCFKEMLHLSSLPHLHSLSLADPHFGANPVCSLCNYQTYALYHLNQIKTLDNESVEEEAKGLAQSIYMKKKMYYNMRTKTLKRNATNVMQRAVEIYQQKLSSVNVTLNMLLRKRKDVECSLEMNIWSRYESSEEEPDSGTEEGDEKEEEKGKEEKEAEGPEARLSTPKKRSGAAAGAGGIISPTTESALLKKQRALDNAIAVLDVHMKKMEEILDRMKKQVLLTSNTTIKRLMLEFHTGGNIRVEEGSSADVWYGSCIDLVHSRCAFRAPEMRRMGIKGVRVNRITRIHNRFLRHRFEHDVKELLGKGGEEEEEAGGGGGGGNSHSKVPKRMLEYVFYGVSPQLQAHTGNADEIVRVAEDGFRTPEEYGRFGFEESIKLHSTVDGADFERVESLLGNGASDDVMENQFALSGQILLVKAFVGNRVEVEGEHDLEGVKKGGGAAGGKSAFHMVDGGGGEEEKGGEEGGQEESTSKISHKAKTWHVFNPALALPEYLIDFEYLTHDNYRVDAKERAGMLDNLKKTLVRASGGVQDPTEQECVDMVPFLFPLSSFSDTMERSCNAYSQTRDELYSTALNMPPKLQPKSKLFLMTPEAILNLTNTTDFKQILYLNLHGHCLRKIENLSPCKNLRVLVLSFNELSKIEGLSDLHRLQRLEIGFNLIKRISGLKNMTSLKRLEMNNNLLNRLEDIQSLSKQAVNLTYLDLRNNPMCKARTYRSSVLESHPLLAQMDGNSILPGDRNGESLMSKAVGVTMELIREVGFGISPSGVEGDRPGAGGNGQWMGMVQELDCSNKNLQYICNLENLVNLRKANFSDNEINVIEGLEENGRLEELNLESNRISVVEGLQGLTRLRKLELGHNKILKIPANMDIFTRLAQLSLENNEITTVKPLQQLPSLMELYIGNNEIEDMAEIEWLRNLPRLIILDVSGNPFCAAETYRLFVIYKVKKLKVLDGVGVSSAEVAMAKDKYCGKLTKELIIEKVGHSFFEHIREIQLEGCKIKDVEVLNSPEFKNLREINLDNNNMVDLCTLGDLPSLSLLRMNYNKVESLVAAPIIENAGAQSNSKPPSRSYSAANLRGGLSSPAGGARDEEGKLTVPDGMAGKFNLLNLEILHLGFNRITDIRELELHNFPSLRSLYLPGNDIARVDGLSSCSGLRELCLDKNRIRSLDPHSLVGLKMLKDLRIDENGLRSLSNFPVLPSLTILSVAGNRVNDIIEIEKLCRVCDPKEISFGNNPVTRKQLYRTTVVNMFPNIRVIDGREVGSEERERAQHLMHNDRSSPLLGGGTTSFMQQQQQQQAMAQQQQMQLHQQQHEQLRQHTQTREH</sequence>
<dbReference type="PANTHER" id="PTHR46652:SF3">
    <property type="entry name" value="LEUCINE-RICH REPEAT-CONTAINING PROTEIN 9"/>
    <property type="match status" value="1"/>
</dbReference>
<dbReference type="PANTHER" id="PTHR46652">
    <property type="entry name" value="LEUCINE-RICH REPEAT AND IQ DOMAIN-CONTAINING PROTEIN 1-RELATED"/>
    <property type="match status" value="1"/>
</dbReference>
<organism evidence="5 6">
    <name type="scientific">Tetraparma gracilis</name>
    <dbReference type="NCBI Taxonomy" id="2962635"/>
    <lineage>
        <taxon>Eukaryota</taxon>
        <taxon>Sar</taxon>
        <taxon>Stramenopiles</taxon>
        <taxon>Ochrophyta</taxon>
        <taxon>Bolidophyceae</taxon>
        <taxon>Parmales</taxon>
        <taxon>Triparmaceae</taxon>
        <taxon>Tetraparma</taxon>
    </lineage>
</organism>